<feature type="domain" description="Tyr recombinase" evidence="10">
    <location>
        <begin position="107"/>
        <end position="288"/>
    </location>
</feature>
<keyword evidence="13" id="KW-1185">Reference proteome</keyword>
<evidence type="ECO:0000259" key="11">
    <source>
        <dbReference type="PROSITE" id="PS51900"/>
    </source>
</evidence>
<dbReference type="GO" id="GO:0005737">
    <property type="term" value="C:cytoplasm"/>
    <property type="evidence" value="ECO:0007669"/>
    <property type="project" value="UniProtKB-SubCell"/>
</dbReference>
<dbReference type="Proteomes" id="UP000242205">
    <property type="component" value="Chromosome"/>
</dbReference>
<comment type="similarity">
    <text evidence="9">Belongs to the 'phage' integrase family. XerC subfamily.</text>
</comment>
<feature type="active site" evidence="9">
    <location>
        <position position="171"/>
    </location>
</feature>
<sequence>MTGDTDPDVAAWLEWLASQRRASALTLTAYARELARLSELAAPTPLARLAPHDIRRFAGRLHAAGLGSRSIARALSAWRGFYRWMTHYRDLAANPVEHVRPPRAPTRLPRALSPDQAAALLERQPEDGLQLRDRAMFELFYSSGLRLAELVSLDVGHGIDRLDATVTVLGKRGKTRSVPVGRAALAALDAWLVERPGFARPDESALFVTRTGTRMSSGAVRSRLDLWARRCALGVHVHPHMLRHSFASHVLQSSGDLRAVQELLGHASIRSTQVYTHLDFQHLAKVYDAAHPRARRK</sequence>
<feature type="active site" evidence="9">
    <location>
        <position position="266"/>
    </location>
</feature>
<dbReference type="GO" id="GO:0007059">
    <property type="term" value="P:chromosome segregation"/>
    <property type="evidence" value="ECO:0007669"/>
    <property type="project" value="UniProtKB-UniRule"/>
</dbReference>
<accession>A0A2I6S3U9</accession>
<feature type="domain" description="Core-binding (CB)" evidence="11">
    <location>
        <begin position="3"/>
        <end position="86"/>
    </location>
</feature>
<dbReference type="InterPro" id="IPR044068">
    <property type="entry name" value="CB"/>
</dbReference>
<gene>
    <name evidence="9 12" type="primary">xerC</name>
    <name evidence="12" type="ORF">C0099_02535</name>
</gene>
<evidence type="ECO:0000256" key="3">
    <source>
        <dbReference type="ARBA" id="ARBA00022618"/>
    </source>
</evidence>
<dbReference type="EMBL" id="CP025682">
    <property type="protein sequence ID" value="AUN93918.1"/>
    <property type="molecule type" value="Genomic_DNA"/>
</dbReference>
<evidence type="ECO:0000259" key="10">
    <source>
        <dbReference type="PROSITE" id="PS51898"/>
    </source>
</evidence>
<dbReference type="InterPro" id="IPR011010">
    <property type="entry name" value="DNA_brk_join_enz"/>
</dbReference>
<dbReference type="SUPFAM" id="SSF56349">
    <property type="entry name" value="DNA breaking-rejoining enzymes"/>
    <property type="match status" value="1"/>
</dbReference>
<feature type="active site" evidence="9">
    <location>
        <position position="240"/>
    </location>
</feature>
<keyword evidence="5 9" id="KW-0229">DNA integration</keyword>
<dbReference type="InterPro" id="IPR050090">
    <property type="entry name" value="Tyrosine_recombinase_XerCD"/>
</dbReference>
<dbReference type="GO" id="GO:0006313">
    <property type="term" value="P:DNA transposition"/>
    <property type="evidence" value="ECO:0007669"/>
    <property type="project" value="UniProtKB-UniRule"/>
</dbReference>
<evidence type="ECO:0000313" key="13">
    <source>
        <dbReference type="Proteomes" id="UP000242205"/>
    </source>
</evidence>
<evidence type="ECO:0000256" key="1">
    <source>
        <dbReference type="ARBA" id="ARBA00004496"/>
    </source>
</evidence>
<evidence type="ECO:0000256" key="5">
    <source>
        <dbReference type="ARBA" id="ARBA00022908"/>
    </source>
</evidence>
<evidence type="ECO:0000256" key="2">
    <source>
        <dbReference type="ARBA" id="ARBA00022490"/>
    </source>
</evidence>
<dbReference type="PANTHER" id="PTHR30349">
    <property type="entry name" value="PHAGE INTEGRASE-RELATED"/>
    <property type="match status" value="1"/>
</dbReference>
<evidence type="ECO:0000256" key="8">
    <source>
        <dbReference type="ARBA" id="ARBA00023306"/>
    </source>
</evidence>
<keyword evidence="8 9" id="KW-0131">Cell cycle</keyword>
<keyword evidence="6 9" id="KW-0238">DNA-binding</keyword>
<dbReference type="InterPro" id="IPR023009">
    <property type="entry name" value="Tyrosine_recombinase_XerC/XerD"/>
</dbReference>
<dbReference type="PANTHER" id="PTHR30349:SF81">
    <property type="entry name" value="TYROSINE RECOMBINASE XERC"/>
    <property type="match status" value="1"/>
</dbReference>
<reference evidence="12 13" key="1">
    <citation type="submission" date="2018-01" db="EMBL/GenBank/DDBJ databases">
        <authorList>
            <person name="Fu G.-Y."/>
        </authorList>
    </citation>
    <scope>NUCLEOTIDE SEQUENCE [LARGE SCALE GENOMIC DNA]</scope>
    <source>
        <strain evidence="12 13">SY39</strain>
    </source>
</reference>
<dbReference type="InterPro" id="IPR010998">
    <property type="entry name" value="Integrase_recombinase_N"/>
</dbReference>
<dbReference type="GO" id="GO:0009037">
    <property type="term" value="F:tyrosine-based site-specific recombinase activity"/>
    <property type="evidence" value="ECO:0007669"/>
    <property type="project" value="UniProtKB-UniRule"/>
</dbReference>
<dbReference type="Gene3D" id="1.10.150.130">
    <property type="match status" value="1"/>
</dbReference>
<keyword evidence="4 9" id="KW-0159">Chromosome partition</keyword>
<keyword evidence="7 9" id="KW-0233">DNA recombination</keyword>
<dbReference type="HAMAP" id="MF_01808">
    <property type="entry name" value="Recomb_XerC_XerD"/>
    <property type="match status" value="1"/>
</dbReference>
<dbReference type="RefSeq" id="WP_102245992.1">
    <property type="nucleotide sequence ID" value="NZ_CP025682.1"/>
</dbReference>
<dbReference type="GO" id="GO:0003677">
    <property type="term" value="F:DNA binding"/>
    <property type="evidence" value="ECO:0007669"/>
    <property type="project" value="UniProtKB-UniRule"/>
</dbReference>
<comment type="subcellular location">
    <subcellularLocation>
        <location evidence="1 9">Cytoplasm</location>
    </subcellularLocation>
</comment>
<comment type="subunit">
    <text evidence="9">Forms a cyclic heterotetrameric complex composed of two molecules of XerC and two molecules of XerD.</text>
</comment>
<evidence type="ECO:0000256" key="4">
    <source>
        <dbReference type="ARBA" id="ARBA00022829"/>
    </source>
</evidence>
<dbReference type="PROSITE" id="PS51900">
    <property type="entry name" value="CB"/>
    <property type="match status" value="1"/>
</dbReference>
<feature type="active site" evidence="9">
    <location>
        <position position="243"/>
    </location>
</feature>
<dbReference type="GO" id="GO:0051301">
    <property type="term" value="P:cell division"/>
    <property type="evidence" value="ECO:0007669"/>
    <property type="project" value="UniProtKB-KW"/>
</dbReference>
<feature type="active site" evidence="9">
    <location>
        <position position="146"/>
    </location>
</feature>
<protein>
    <recommendedName>
        <fullName evidence="9">Tyrosine recombinase XerC</fullName>
    </recommendedName>
</protein>
<dbReference type="AlphaFoldDB" id="A0A2I6S3U9"/>
<evidence type="ECO:0000256" key="7">
    <source>
        <dbReference type="ARBA" id="ARBA00023172"/>
    </source>
</evidence>
<name>A0A2I6S3U9_9RHOO</name>
<comment type="function">
    <text evidence="9">Site-specific tyrosine recombinase, which acts by catalyzing the cutting and rejoining of the recombining DNA molecules. The XerC-XerD complex is essential to convert dimers of the bacterial chromosome into monomers to permit their segregation at cell division. It also contributes to the segregational stability of plasmids.</text>
</comment>
<evidence type="ECO:0000256" key="9">
    <source>
        <dbReference type="HAMAP-Rule" id="MF_01808"/>
    </source>
</evidence>
<evidence type="ECO:0000256" key="6">
    <source>
        <dbReference type="ARBA" id="ARBA00023125"/>
    </source>
</evidence>
<feature type="active site" description="O-(3'-phospho-DNA)-tyrosine intermediate" evidence="9">
    <location>
        <position position="275"/>
    </location>
</feature>
<dbReference type="InterPro" id="IPR004107">
    <property type="entry name" value="Integrase_SAM-like_N"/>
</dbReference>
<proteinExistence type="inferred from homology"/>
<organism evidence="12 13">
    <name type="scientific">Pseudazoarcus pumilus</name>
    <dbReference type="NCBI Taxonomy" id="2067960"/>
    <lineage>
        <taxon>Bacteria</taxon>
        <taxon>Pseudomonadati</taxon>
        <taxon>Pseudomonadota</taxon>
        <taxon>Betaproteobacteria</taxon>
        <taxon>Rhodocyclales</taxon>
        <taxon>Zoogloeaceae</taxon>
        <taxon>Pseudazoarcus</taxon>
    </lineage>
</organism>
<dbReference type="KEGG" id="atw:C0099_02535"/>
<dbReference type="Pfam" id="PF00589">
    <property type="entry name" value="Phage_integrase"/>
    <property type="match status" value="1"/>
</dbReference>
<keyword evidence="3 9" id="KW-0132">Cell division</keyword>
<dbReference type="OrthoDB" id="9801717at2"/>
<evidence type="ECO:0000313" key="12">
    <source>
        <dbReference type="EMBL" id="AUN93918.1"/>
    </source>
</evidence>
<dbReference type="InterPro" id="IPR002104">
    <property type="entry name" value="Integrase_catalytic"/>
</dbReference>
<dbReference type="Pfam" id="PF02899">
    <property type="entry name" value="Phage_int_SAM_1"/>
    <property type="match status" value="1"/>
</dbReference>
<keyword evidence="2 9" id="KW-0963">Cytoplasm</keyword>
<dbReference type="Gene3D" id="1.10.443.10">
    <property type="entry name" value="Intergrase catalytic core"/>
    <property type="match status" value="1"/>
</dbReference>
<dbReference type="PROSITE" id="PS51898">
    <property type="entry name" value="TYR_RECOMBINASE"/>
    <property type="match status" value="1"/>
</dbReference>
<dbReference type="InterPro" id="IPR013762">
    <property type="entry name" value="Integrase-like_cat_sf"/>
</dbReference>